<dbReference type="SUPFAM" id="SSF46689">
    <property type="entry name" value="Homeodomain-like"/>
    <property type="match status" value="1"/>
</dbReference>
<feature type="DNA-binding region" description="H-T-H motif" evidence="2">
    <location>
        <begin position="20"/>
        <end position="39"/>
    </location>
</feature>
<dbReference type="GO" id="GO:0003677">
    <property type="term" value="F:DNA binding"/>
    <property type="evidence" value="ECO:0007669"/>
    <property type="project" value="UniProtKB-UniRule"/>
</dbReference>
<organism evidence="4 5">
    <name type="scientific">Novosphingobium pentaromativorans US6-1</name>
    <dbReference type="NCBI Taxonomy" id="1088721"/>
    <lineage>
        <taxon>Bacteria</taxon>
        <taxon>Pseudomonadati</taxon>
        <taxon>Pseudomonadota</taxon>
        <taxon>Alphaproteobacteria</taxon>
        <taxon>Sphingomonadales</taxon>
        <taxon>Sphingomonadaceae</taxon>
        <taxon>Novosphingobium</taxon>
    </lineage>
</organism>
<protein>
    <recommendedName>
        <fullName evidence="3">HTH tetR-type domain-containing protein</fullName>
    </recommendedName>
</protein>
<dbReference type="Proteomes" id="UP000004030">
    <property type="component" value="Unassembled WGS sequence"/>
</dbReference>
<evidence type="ECO:0000313" key="5">
    <source>
        <dbReference type="Proteomes" id="UP000004030"/>
    </source>
</evidence>
<dbReference type="eggNOG" id="COG1309">
    <property type="taxonomic scope" value="Bacteria"/>
</dbReference>
<sequence>MRTRVLEAAFELLSETGTLKMRDLAERAEVAHVTPYNVFGSKRELLAEISRSLIAESRDKLELHTYRNGLEYLFAALDRTSSTLTDDPSFYRALYREAYGGRDFALLETVQRPRLDFWNEVLLRCREEGIFKASMKTESVTQSLVYLFAGSVSRWINESIDTTEMLAELNVPFLKLLEWEAFPKWRPFIEDRIRYWSNLLPAEPSPEVVE</sequence>
<proteinExistence type="predicted"/>
<dbReference type="InterPro" id="IPR036271">
    <property type="entry name" value="Tet_transcr_reg_TetR-rel_C_sf"/>
</dbReference>
<accession>G6ED33</accession>
<reference evidence="4 5" key="1">
    <citation type="journal article" date="2012" name="J. Bacteriol.">
        <title>Genome sequence of benzo(a)pyrene-degrading bacterium Novosphingobium pentaromativorans US6-1.</title>
        <authorList>
            <person name="Luo Y.R."/>
            <person name="Kang S.G."/>
            <person name="Kim S.J."/>
            <person name="Kim M.R."/>
            <person name="Li N."/>
            <person name="Lee J.H."/>
            <person name="Kwon K.K."/>
        </authorList>
    </citation>
    <scope>NUCLEOTIDE SEQUENCE [LARGE SCALE GENOMIC DNA]</scope>
    <source>
        <strain evidence="4 5">US6-1</strain>
    </source>
</reference>
<evidence type="ECO:0000256" key="2">
    <source>
        <dbReference type="PROSITE-ProRule" id="PRU00335"/>
    </source>
</evidence>
<dbReference type="PANTHER" id="PTHR43479">
    <property type="entry name" value="ACREF/ENVCD OPERON REPRESSOR-RELATED"/>
    <property type="match status" value="1"/>
</dbReference>
<dbReference type="PROSITE" id="PS50977">
    <property type="entry name" value="HTH_TETR_2"/>
    <property type="match status" value="1"/>
</dbReference>
<evidence type="ECO:0000313" key="4">
    <source>
        <dbReference type="EMBL" id="EHJ60872.1"/>
    </source>
</evidence>
<dbReference type="EMBL" id="AGFM01000030">
    <property type="protein sequence ID" value="EHJ60872.1"/>
    <property type="molecule type" value="Genomic_DNA"/>
</dbReference>
<feature type="domain" description="HTH tetR-type" evidence="3">
    <location>
        <begin position="1"/>
        <end position="57"/>
    </location>
</feature>
<dbReference type="InterPro" id="IPR050624">
    <property type="entry name" value="HTH-type_Tx_Regulator"/>
</dbReference>
<name>G6ED33_9SPHN</name>
<dbReference type="PANTHER" id="PTHR43479:SF11">
    <property type="entry name" value="ACREF_ENVCD OPERON REPRESSOR-RELATED"/>
    <property type="match status" value="1"/>
</dbReference>
<evidence type="ECO:0000259" key="3">
    <source>
        <dbReference type="PROSITE" id="PS50977"/>
    </source>
</evidence>
<evidence type="ECO:0000256" key="1">
    <source>
        <dbReference type="ARBA" id="ARBA00023125"/>
    </source>
</evidence>
<dbReference type="AlphaFoldDB" id="G6ED33"/>
<keyword evidence="5" id="KW-1185">Reference proteome</keyword>
<dbReference type="InterPro" id="IPR001647">
    <property type="entry name" value="HTH_TetR"/>
</dbReference>
<dbReference type="PATRIC" id="fig|1088721.3.peg.2234"/>
<keyword evidence="1 2" id="KW-0238">DNA-binding</keyword>
<comment type="caution">
    <text evidence="4">The sequence shown here is derived from an EMBL/GenBank/DDBJ whole genome shotgun (WGS) entry which is preliminary data.</text>
</comment>
<gene>
    <name evidence="4" type="ORF">NSU_2254</name>
</gene>
<dbReference type="Pfam" id="PF00440">
    <property type="entry name" value="TetR_N"/>
    <property type="match status" value="1"/>
</dbReference>
<dbReference type="InterPro" id="IPR009057">
    <property type="entry name" value="Homeodomain-like_sf"/>
</dbReference>
<dbReference type="SUPFAM" id="SSF48498">
    <property type="entry name" value="Tetracyclin repressor-like, C-terminal domain"/>
    <property type="match status" value="1"/>
</dbReference>
<dbReference type="Gene3D" id="1.10.357.10">
    <property type="entry name" value="Tetracycline Repressor, domain 2"/>
    <property type="match status" value="1"/>
</dbReference>